<comment type="caution">
    <text evidence="1">The sequence shown here is derived from an EMBL/GenBank/DDBJ whole genome shotgun (WGS) entry which is preliminary data.</text>
</comment>
<dbReference type="Proteomes" id="UP000644441">
    <property type="component" value="Unassembled WGS sequence"/>
</dbReference>
<reference evidence="1 2" key="1">
    <citation type="submission" date="2012-09" db="EMBL/GenBank/DDBJ databases">
        <title>Genome Sequence of alkane-degrading Bacterium Alcanivorax venustensis ISO4.</title>
        <authorList>
            <person name="Lai Q."/>
            <person name="Shao Z."/>
        </authorList>
    </citation>
    <scope>NUCLEOTIDE SEQUENCE [LARGE SCALE GENOMIC DNA]</scope>
    <source>
        <strain evidence="1 2">ISO4</strain>
    </source>
</reference>
<accession>A0ABS0AJI9</accession>
<proteinExistence type="predicted"/>
<keyword evidence="2" id="KW-1185">Reference proteome</keyword>
<organism evidence="1 2">
    <name type="scientific">Alloalcanivorax venustensis ISO4</name>
    <dbReference type="NCBI Taxonomy" id="1177184"/>
    <lineage>
        <taxon>Bacteria</taxon>
        <taxon>Pseudomonadati</taxon>
        <taxon>Pseudomonadota</taxon>
        <taxon>Gammaproteobacteria</taxon>
        <taxon>Oceanospirillales</taxon>
        <taxon>Alcanivoracaceae</taxon>
        <taxon>Alloalcanivorax</taxon>
    </lineage>
</organism>
<evidence type="ECO:0000313" key="2">
    <source>
        <dbReference type="Proteomes" id="UP000644441"/>
    </source>
</evidence>
<dbReference type="EMBL" id="ARXR01000030">
    <property type="protein sequence ID" value="MBF5054099.1"/>
    <property type="molecule type" value="Genomic_DNA"/>
</dbReference>
<name>A0ABS0AJI9_9GAMM</name>
<protein>
    <recommendedName>
        <fullName evidence="3">TetR family transcriptional regulator</fullName>
    </recommendedName>
</protein>
<sequence>MLQLLAFHRPDLHHRADLFHRLDPGAVPVLAAVQPRAADQNQGVVVGVVEQIAQDLAAGFVRALFQQHQFQNPAAAEQAQALRFIEQGVPVNAGVGAETVALVEAFLAGGGAQGVQAFVLLQGLVAGHQIDRQQVVLQVLGELLHTQAHGG</sequence>
<evidence type="ECO:0008006" key="3">
    <source>
        <dbReference type="Google" id="ProtNLM"/>
    </source>
</evidence>
<gene>
    <name evidence="1" type="ORF">ISO4_02701</name>
</gene>
<evidence type="ECO:0000313" key="1">
    <source>
        <dbReference type="EMBL" id="MBF5054099.1"/>
    </source>
</evidence>